<evidence type="ECO:0000313" key="2">
    <source>
        <dbReference type="Proteomes" id="UP001148629"/>
    </source>
</evidence>
<keyword evidence="2" id="KW-1185">Reference proteome</keyword>
<name>A0ACC1SY18_9HYPO</name>
<reference evidence="1" key="1">
    <citation type="submission" date="2022-08" db="EMBL/GenBank/DDBJ databases">
        <title>Genome Sequence of Fusarium decemcellulare.</title>
        <authorList>
            <person name="Buettner E."/>
        </authorList>
    </citation>
    <scope>NUCLEOTIDE SEQUENCE</scope>
    <source>
        <strain evidence="1">Babe19</strain>
    </source>
</reference>
<proteinExistence type="predicted"/>
<accession>A0ACC1SY18</accession>
<sequence>MAKAELYAVVVVGGGPVGLAAAYEVAKTGRKVIVLEQNNFFNQAGSSGDLARMFRTMYTEEFMAELAIEAMKHWDALEKDAGVSLRWMSGLLNFGDKDMGEGTPEGTLMGPKKNLDHFHMTYKELSAKQIEEQYPFTNLESNWEGLFAPDNGVINVQLLLRTLYNLAKDYGAQAKQHTSVKEIRLSDEDSSIWEVHAMAHDVEVTYLTKKIIITSGAYVNHVLKPSFGISLDLDIWEMVATYFNSNAGPNGTMFPSKYNLFAPSVDGRSRLFYGFPALPWGPPNVVRICVDAATRKIDDPSKRQASVFDPQDIKDTQDFVRDHVVGVDPTVPASTVSCLQTNVFDNMFVLDFLPEKYLRGGPEKSIAIFTAGWAMKFVPTLGKALSQMVLTGKSEYAKDKFHITRTDPKGKGIIIENPVSTTEVLMQEDSLNFMGGANLKVAKVIGCLTNGVPGWCAHVCRQ</sequence>
<dbReference type="EMBL" id="JANRMS010000043">
    <property type="protein sequence ID" value="KAJ3548630.1"/>
    <property type="molecule type" value="Genomic_DNA"/>
</dbReference>
<gene>
    <name evidence="1" type="ORF">NM208_g915</name>
</gene>
<protein>
    <submittedName>
        <fullName evidence="1">Uncharacterized protein</fullName>
    </submittedName>
</protein>
<organism evidence="1 2">
    <name type="scientific">Fusarium decemcellulare</name>
    <dbReference type="NCBI Taxonomy" id="57161"/>
    <lineage>
        <taxon>Eukaryota</taxon>
        <taxon>Fungi</taxon>
        <taxon>Dikarya</taxon>
        <taxon>Ascomycota</taxon>
        <taxon>Pezizomycotina</taxon>
        <taxon>Sordariomycetes</taxon>
        <taxon>Hypocreomycetidae</taxon>
        <taxon>Hypocreales</taxon>
        <taxon>Nectriaceae</taxon>
        <taxon>Fusarium</taxon>
        <taxon>Fusarium decemcellulare species complex</taxon>
    </lineage>
</organism>
<evidence type="ECO:0000313" key="1">
    <source>
        <dbReference type="EMBL" id="KAJ3548630.1"/>
    </source>
</evidence>
<dbReference type="Proteomes" id="UP001148629">
    <property type="component" value="Unassembled WGS sequence"/>
</dbReference>
<comment type="caution">
    <text evidence="1">The sequence shown here is derived from an EMBL/GenBank/DDBJ whole genome shotgun (WGS) entry which is preliminary data.</text>
</comment>